<dbReference type="InterPro" id="IPR036390">
    <property type="entry name" value="WH_DNA-bd_sf"/>
</dbReference>
<dbReference type="SMART" id="SM00895">
    <property type="entry name" value="FCD"/>
    <property type="match status" value="1"/>
</dbReference>
<dbReference type="SMART" id="SM00345">
    <property type="entry name" value="HTH_GNTR"/>
    <property type="match status" value="1"/>
</dbReference>
<dbReference type="Proteomes" id="UP000663444">
    <property type="component" value="Chromosome"/>
</dbReference>
<dbReference type="PANTHER" id="PTHR43537">
    <property type="entry name" value="TRANSCRIPTIONAL REGULATOR, GNTR FAMILY"/>
    <property type="match status" value="1"/>
</dbReference>
<dbReference type="Pfam" id="PF07729">
    <property type="entry name" value="FCD"/>
    <property type="match status" value="1"/>
</dbReference>
<dbReference type="InterPro" id="IPR011711">
    <property type="entry name" value="GntR_C"/>
</dbReference>
<sequence>MPSVSSIAAQTLQRRILDGQYPAGSALPGQRELSESLGISRASLREAISMLEALGLLRSFAGKGVFVTAGTPTDAADLPSGPNAMPPDAIFQMRFVIEPANAALAARRRDDDGLSALRECMAEMQQALSASDLVSAAECDLRFHLALAELSGNPALAAITQQFHAQLAHSLRLPFADRSQIWQPADEHNAILAAVAAGNAGAARKAMQQHLLSAAGRVGIRFIQP</sequence>
<evidence type="ECO:0000256" key="3">
    <source>
        <dbReference type="ARBA" id="ARBA00023163"/>
    </source>
</evidence>
<dbReference type="PROSITE" id="PS50949">
    <property type="entry name" value="HTH_GNTR"/>
    <property type="match status" value="1"/>
</dbReference>
<dbReference type="GO" id="GO:0003700">
    <property type="term" value="F:DNA-binding transcription factor activity"/>
    <property type="evidence" value="ECO:0007669"/>
    <property type="project" value="InterPro"/>
</dbReference>
<dbReference type="InterPro" id="IPR036388">
    <property type="entry name" value="WH-like_DNA-bd_sf"/>
</dbReference>
<dbReference type="CDD" id="cd07377">
    <property type="entry name" value="WHTH_GntR"/>
    <property type="match status" value="1"/>
</dbReference>
<feature type="domain" description="HTH gntR-type" evidence="4">
    <location>
        <begin position="2"/>
        <end position="70"/>
    </location>
</feature>
<evidence type="ECO:0000259" key="4">
    <source>
        <dbReference type="PROSITE" id="PS50949"/>
    </source>
</evidence>
<dbReference type="PRINTS" id="PR00035">
    <property type="entry name" value="HTHGNTR"/>
</dbReference>
<dbReference type="GO" id="GO:0003677">
    <property type="term" value="F:DNA binding"/>
    <property type="evidence" value="ECO:0007669"/>
    <property type="project" value="UniProtKB-KW"/>
</dbReference>
<evidence type="ECO:0000256" key="1">
    <source>
        <dbReference type="ARBA" id="ARBA00023015"/>
    </source>
</evidence>
<dbReference type="Pfam" id="PF00392">
    <property type="entry name" value="GntR"/>
    <property type="match status" value="1"/>
</dbReference>
<gene>
    <name evidence="5" type="ORF">IWH25_16650</name>
</gene>
<keyword evidence="1" id="KW-0805">Transcription regulation</keyword>
<protein>
    <submittedName>
        <fullName evidence="5">FadR family transcriptional regulator</fullName>
    </submittedName>
</protein>
<evidence type="ECO:0000313" key="6">
    <source>
        <dbReference type="Proteomes" id="UP000663444"/>
    </source>
</evidence>
<proteinExistence type="predicted"/>
<keyword evidence="6" id="KW-1185">Reference proteome</keyword>
<dbReference type="PANTHER" id="PTHR43537:SF51">
    <property type="entry name" value="HTH-TYPE TRANSCRIPTIONAL REGULATOR LGOR-RELATED"/>
    <property type="match status" value="1"/>
</dbReference>
<dbReference type="Gene3D" id="1.20.120.530">
    <property type="entry name" value="GntR ligand-binding domain-like"/>
    <property type="match status" value="1"/>
</dbReference>
<dbReference type="EMBL" id="CP064781">
    <property type="protein sequence ID" value="QRJ63354.1"/>
    <property type="molecule type" value="Genomic_DNA"/>
</dbReference>
<evidence type="ECO:0000256" key="2">
    <source>
        <dbReference type="ARBA" id="ARBA00023125"/>
    </source>
</evidence>
<dbReference type="Gene3D" id="1.10.10.10">
    <property type="entry name" value="Winged helix-like DNA-binding domain superfamily/Winged helix DNA-binding domain"/>
    <property type="match status" value="1"/>
</dbReference>
<name>A0A974SNF9_9RHOO</name>
<keyword evidence="3" id="KW-0804">Transcription</keyword>
<dbReference type="SUPFAM" id="SSF48008">
    <property type="entry name" value="GntR ligand-binding domain-like"/>
    <property type="match status" value="1"/>
</dbReference>
<organism evidence="5 6">
    <name type="scientific">Azospira restricta</name>
    <dbReference type="NCBI Taxonomy" id="404405"/>
    <lineage>
        <taxon>Bacteria</taxon>
        <taxon>Pseudomonadati</taxon>
        <taxon>Pseudomonadota</taxon>
        <taxon>Betaproteobacteria</taxon>
        <taxon>Rhodocyclales</taxon>
        <taxon>Rhodocyclaceae</taxon>
        <taxon>Azospira</taxon>
    </lineage>
</organism>
<dbReference type="InterPro" id="IPR008920">
    <property type="entry name" value="TF_FadR/GntR_C"/>
</dbReference>
<reference evidence="5" key="1">
    <citation type="submission" date="2020-11" db="EMBL/GenBank/DDBJ databases">
        <title>Azospira restricta DSM 18626 genome sequence.</title>
        <authorList>
            <person name="Moe W.M."/>
        </authorList>
    </citation>
    <scope>NUCLEOTIDE SEQUENCE</scope>
    <source>
        <strain evidence="5">DSM 18626</strain>
    </source>
</reference>
<accession>A0A974SNF9</accession>
<evidence type="ECO:0000313" key="5">
    <source>
        <dbReference type="EMBL" id="QRJ63354.1"/>
    </source>
</evidence>
<dbReference type="InterPro" id="IPR000524">
    <property type="entry name" value="Tscrpt_reg_HTH_GntR"/>
</dbReference>
<dbReference type="KEGG" id="ares:IWH25_16650"/>
<dbReference type="SUPFAM" id="SSF46785">
    <property type="entry name" value="Winged helix' DNA-binding domain"/>
    <property type="match status" value="1"/>
</dbReference>
<dbReference type="RefSeq" id="WP_203386881.1">
    <property type="nucleotide sequence ID" value="NZ_CP064781.1"/>
</dbReference>
<dbReference type="AlphaFoldDB" id="A0A974SNF9"/>
<keyword evidence="2" id="KW-0238">DNA-binding</keyword>